<keyword evidence="2" id="KW-0663">Pyridoxal phosphate</keyword>
<dbReference type="InterPro" id="IPR015421">
    <property type="entry name" value="PyrdxlP-dep_Trfase_major"/>
</dbReference>
<dbReference type="GO" id="GO:0030170">
    <property type="term" value="F:pyridoxal phosphate binding"/>
    <property type="evidence" value="ECO:0007669"/>
    <property type="project" value="InterPro"/>
</dbReference>
<dbReference type="AlphaFoldDB" id="A0A917AGQ3"/>
<dbReference type="InterPro" id="IPR036388">
    <property type="entry name" value="WH-like_DNA-bd_sf"/>
</dbReference>
<keyword evidence="5" id="KW-0804">Transcription</keyword>
<dbReference type="InterPro" id="IPR004839">
    <property type="entry name" value="Aminotransferase_I/II_large"/>
</dbReference>
<dbReference type="PRINTS" id="PR00035">
    <property type="entry name" value="HTHGNTR"/>
</dbReference>
<evidence type="ECO:0000313" key="8">
    <source>
        <dbReference type="Proteomes" id="UP000612855"/>
    </source>
</evidence>
<comment type="caution">
    <text evidence="7">The sequence shown here is derived from an EMBL/GenBank/DDBJ whole genome shotgun (WGS) entry which is preliminary data.</text>
</comment>
<dbReference type="InterPro" id="IPR051446">
    <property type="entry name" value="HTH_trans_reg/aminotransferase"/>
</dbReference>
<dbReference type="InterPro" id="IPR036390">
    <property type="entry name" value="WH_DNA-bd_sf"/>
</dbReference>
<dbReference type="Gene3D" id="3.40.640.10">
    <property type="entry name" value="Type I PLP-dependent aspartate aminotransferase-like (Major domain)"/>
    <property type="match status" value="1"/>
</dbReference>
<dbReference type="Proteomes" id="UP000612855">
    <property type="component" value="Unassembled WGS sequence"/>
</dbReference>
<dbReference type="PANTHER" id="PTHR46577:SF1">
    <property type="entry name" value="HTH-TYPE TRANSCRIPTIONAL REGULATORY PROTEIN GABR"/>
    <property type="match status" value="1"/>
</dbReference>
<proteinExistence type="inferred from homology"/>
<dbReference type="CDD" id="cd07377">
    <property type="entry name" value="WHTH_GntR"/>
    <property type="match status" value="1"/>
</dbReference>
<dbReference type="InterPro" id="IPR015424">
    <property type="entry name" value="PyrdxlP-dep_Trfase"/>
</dbReference>
<evidence type="ECO:0000313" key="7">
    <source>
        <dbReference type="EMBL" id="GGE50204.1"/>
    </source>
</evidence>
<dbReference type="Pfam" id="PF00392">
    <property type="entry name" value="GntR"/>
    <property type="match status" value="1"/>
</dbReference>
<dbReference type="GO" id="GO:0003700">
    <property type="term" value="F:DNA-binding transcription factor activity"/>
    <property type="evidence" value="ECO:0007669"/>
    <property type="project" value="InterPro"/>
</dbReference>
<keyword evidence="3" id="KW-0805">Transcription regulation</keyword>
<dbReference type="Pfam" id="PF00155">
    <property type="entry name" value="Aminotran_1_2"/>
    <property type="match status" value="1"/>
</dbReference>
<reference evidence="8" key="1">
    <citation type="journal article" date="2019" name="Int. J. Syst. Evol. Microbiol.">
        <title>The Global Catalogue of Microorganisms (GCM) 10K type strain sequencing project: providing services to taxonomists for standard genome sequencing and annotation.</title>
        <authorList>
            <consortium name="The Broad Institute Genomics Platform"/>
            <consortium name="The Broad Institute Genome Sequencing Center for Infectious Disease"/>
            <person name="Wu L."/>
            <person name="Ma J."/>
        </authorList>
    </citation>
    <scope>NUCLEOTIDE SEQUENCE [LARGE SCALE GENOMIC DNA]</scope>
    <source>
        <strain evidence="8">CGMCC 1.12664</strain>
    </source>
</reference>
<organism evidence="7 8">
    <name type="scientific">Primorskyibacter flagellatus</name>
    <dbReference type="NCBI Taxonomy" id="1387277"/>
    <lineage>
        <taxon>Bacteria</taxon>
        <taxon>Pseudomonadati</taxon>
        <taxon>Pseudomonadota</taxon>
        <taxon>Alphaproteobacteria</taxon>
        <taxon>Rhodobacterales</taxon>
        <taxon>Roseobacteraceae</taxon>
        <taxon>Primorskyibacter</taxon>
    </lineage>
</organism>
<protein>
    <submittedName>
        <fullName evidence="7">GntR family transcriptional regulator</fullName>
    </submittedName>
</protein>
<evidence type="ECO:0000256" key="4">
    <source>
        <dbReference type="ARBA" id="ARBA00023125"/>
    </source>
</evidence>
<dbReference type="CDD" id="cd00609">
    <property type="entry name" value="AAT_like"/>
    <property type="match status" value="1"/>
</dbReference>
<keyword evidence="4" id="KW-0238">DNA-binding</keyword>
<dbReference type="EMBL" id="BMFJ01000004">
    <property type="protein sequence ID" value="GGE50204.1"/>
    <property type="molecule type" value="Genomic_DNA"/>
</dbReference>
<feature type="domain" description="HTH gntR-type" evidence="6">
    <location>
        <begin position="20"/>
        <end position="88"/>
    </location>
</feature>
<dbReference type="SUPFAM" id="SSF53383">
    <property type="entry name" value="PLP-dependent transferases"/>
    <property type="match status" value="1"/>
</dbReference>
<name>A0A917AGQ3_9RHOB</name>
<dbReference type="GO" id="GO:0003677">
    <property type="term" value="F:DNA binding"/>
    <property type="evidence" value="ECO:0007669"/>
    <property type="project" value="UniProtKB-KW"/>
</dbReference>
<accession>A0A917AGQ3</accession>
<dbReference type="SMART" id="SM00345">
    <property type="entry name" value="HTH_GNTR"/>
    <property type="match status" value="1"/>
</dbReference>
<dbReference type="PANTHER" id="PTHR46577">
    <property type="entry name" value="HTH-TYPE TRANSCRIPTIONAL REGULATORY PROTEIN GABR"/>
    <property type="match status" value="1"/>
</dbReference>
<comment type="similarity">
    <text evidence="1">In the C-terminal section; belongs to the class-I pyridoxal-phosphate-dependent aminotransferase family.</text>
</comment>
<evidence type="ECO:0000256" key="1">
    <source>
        <dbReference type="ARBA" id="ARBA00005384"/>
    </source>
</evidence>
<dbReference type="Gene3D" id="1.10.10.10">
    <property type="entry name" value="Winged helix-like DNA-binding domain superfamily/Winged helix DNA-binding domain"/>
    <property type="match status" value="1"/>
</dbReference>
<sequence length="489" mass="53543">MNEAAWRTLLDLRPDSTPAGGLQRELRSRLVTAIRRGDLATGMRLPASRKLAAWLDISRNTVTLAYNTLVQDGLLEARHGSGVYVAQSPPVRAAVDRPQPAQSWVRRPAIMPSLMRQVNKPRDWQSYRYPFISGQVDPELFPVNGWRESSRAAWSMAETSIWSQDVIDADDDALVEAVRLHVLAERGIRAGRDEVLITLGAQQALSLLAQLYLTGGRVAGIEDPGYTDVRNMAAQFASELAPLPVDGQGAIPDAALLRCDIAFLTPGQHCPTNAVMPLDRRRRFLEQAALSGTVLVEDSYDWDHRSEDAPPPLKTLDAVGQVVHVGSFSKSLAPGIRGGFMVAAPDIIAELRALRRMSIRHPPLSDQRILASFLSLGHHDAHLRRIRPILAERAELIRHELPLAMPDCTAVHGPGSHSFWIALPDGQDSQRLLPLAQAEGVLIEPGGVFFADPARGARYFRLGYAAIRTERIVSGIAALARAVNLLRGA</sequence>
<evidence type="ECO:0000256" key="2">
    <source>
        <dbReference type="ARBA" id="ARBA00022898"/>
    </source>
</evidence>
<dbReference type="InterPro" id="IPR000524">
    <property type="entry name" value="Tscrpt_reg_HTH_GntR"/>
</dbReference>
<dbReference type="SUPFAM" id="SSF46785">
    <property type="entry name" value="Winged helix' DNA-binding domain"/>
    <property type="match status" value="1"/>
</dbReference>
<evidence type="ECO:0000256" key="5">
    <source>
        <dbReference type="ARBA" id="ARBA00023163"/>
    </source>
</evidence>
<gene>
    <name evidence="7" type="ORF">GCM10011360_41550</name>
</gene>
<keyword evidence="8" id="KW-1185">Reference proteome</keyword>
<evidence type="ECO:0000259" key="6">
    <source>
        <dbReference type="PROSITE" id="PS50949"/>
    </source>
</evidence>
<dbReference type="RefSeq" id="WP_188479647.1">
    <property type="nucleotide sequence ID" value="NZ_BMFJ01000004.1"/>
</dbReference>
<evidence type="ECO:0000256" key="3">
    <source>
        <dbReference type="ARBA" id="ARBA00023015"/>
    </source>
</evidence>
<dbReference type="PROSITE" id="PS50949">
    <property type="entry name" value="HTH_GNTR"/>
    <property type="match status" value="1"/>
</dbReference>